<evidence type="ECO:0000313" key="1">
    <source>
        <dbReference type="EMBL" id="MFB9072372.1"/>
    </source>
</evidence>
<name>A0ABV5G0C0_9MICC</name>
<comment type="caution">
    <text evidence="1">The sequence shown here is derived from an EMBL/GenBank/DDBJ whole genome shotgun (WGS) entry which is preliminary data.</text>
</comment>
<accession>A0ABV5G0C0</accession>
<dbReference type="Proteomes" id="UP001589575">
    <property type="component" value="Unassembled WGS sequence"/>
</dbReference>
<dbReference type="EMBL" id="JBHMFI010000001">
    <property type="protein sequence ID" value="MFB9072372.1"/>
    <property type="molecule type" value="Genomic_DNA"/>
</dbReference>
<organism evidence="1 2">
    <name type="scientific">Citricoccus parietis</name>
    <dbReference type="NCBI Taxonomy" id="592307"/>
    <lineage>
        <taxon>Bacteria</taxon>
        <taxon>Bacillati</taxon>
        <taxon>Actinomycetota</taxon>
        <taxon>Actinomycetes</taxon>
        <taxon>Micrococcales</taxon>
        <taxon>Micrococcaceae</taxon>
        <taxon>Citricoccus</taxon>
    </lineage>
</organism>
<keyword evidence="2" id="KW-1185">Reference proteome</keyword>
<proteinExistence type="predicted"/>
<protein>
    <submittedName>
        <fullName evidence="1">Uncharacterized protein</fullName>
    </submittedName>
</protein>
<reference evidence="1 2" key="1">
    <citation type="submission" date="2024-09" db="EMBL/GenBank/DDBJ databases">
        <authorList>
            <person name="Sun Q."/>
            <person name="Mori K."/>
        </authorList>
    </citation>
    <scope>NUCLEOTIDE SEQUENCE [LARGE SCALE GENOMIC DNA]</scope>
    <source>
        <strain evidence="1 2">CCM 7609</strain>
    </source>
</reference>
<sequence>MDPVRTRAAGRMAAISGFFMASTLRMHRQTVHCSGSRTKS</sequence>
<evidence type="ECO:0000313" key="2">
    <source>
        <dbReference type="Proteomes" id="UP001589575"/>
    </source>
</evidence>
<gene>
    <name evidence="1" type="ORF">ACFFX0_14670</name>
</gene>